<evidence type="ECO:0000256" key="6">
    <source>
        <dbReference type="SAM" id="Phobius"/>
    </source>
</evidence>
<sequence length="435" mass="48653">MRPIEDNKVVQNYLDSVCKHVRAKQLHPEIREELSGHIAERMEILLLEGLPEQLAAEEAVSQMGAPDTIGQSLHQAHKPLMEWRLFIILGLLAIVGLLSAFNVQNSESLPRYFTHLFEKKAIFTGIGLMGLAGLYFFDYRKLKPYSEAIFFSVLCLMAVTFTTGSAINGSKAFLSIGSMGINTMVLSLLPLLIALAGMKPANQWGRIESMVQLVYRGILPVVLFSLGSSMVYGFIYLCGFLVLTWRTKKSLSQYLVFALFFMTFFTFMLVRSIDQIHHRLQAFFNPMDESSSSYYMIQMVGAIRSAGWSGHGFASQNGTLPHIYSESLFPYLIYCFGWGIGILVVVLAILFLARLWNMTASVKDEYAKSITIAFIIVFGFRLLWPILMSLGIVPIVGLELPFIGNGVVTTFDFAAIGFLLSIYRCKNILPSALCD</sequence>
<comment type="caution">
    <text evidence="7">The sequence shown here is derived from an EMBL/GenBank/DDBJ whole genome shotgun (WGS) entry which is preliminary data.</text>
</comment>
<dbReference type="EMBL" id="BMFT01000004">
    <property type="protein sequence ID" value="GGH36654.1"/>
    <property type="molecule type" value="Genomic_DNA"/>
</dbReference>
<feature type="transmembrane region" description="Helical" evidence="6">
    <location>
        <begin position="294"/>
        <end position="311"/>
    </location>
</feature>
<evidence type="ECO:0000313" key="7">
    <source>
        <dbReference type="EMBL" id="GGH36654.1"/>
    </source>
</evidence>
<dbReference type="NCBIfam" id="NF038403">
    <property type="entry name" value="perm_prefix_1"/>
    <property type="match status" value="1"/>
</dbReference>
<feature type="transmembrane region" description="Helical" evidence="6">
    <location>
        <begin position="121"/>
        <end position="137"/>
    </location>
</feature>
<comment type="subcellular location">
    <subcellularLocation>
        <location evidence="1">Membrane</location>
        <topology evidence="1">Multi-pass membrane protein</topology>
    </subcellularLocation>
</comment>
<feature type="transmembrane region" description="Helical" evidence="6">
    <location>
        <begin position="331"/>
        <end position="352"/>
    </location>
</feature>
<keyword evidence="5 6" id="KW-0472">Membrane</keyword>
<reference evidence="8" key="1">
    <citation type="journal article" date="2019" name="Int. J. Syst. Evol. Microbiol.">
        <title>The Global Catalogue of Microorganisms (GCM) 10K type strain sequencing project: providing services to taxonomists for standard genome sequencing and annotation.</title>
        <authorList>
            <consortium name="The Broad Institute Genomics Platform"/>
            <consortium name="The Broad Institute Genome Sequencing Center for Infectious Disease"/>
            <person name="Wu L."/>
            <person name="Ma J."/>
        </authorList>
    </citation>
    <scope>NUCLEOTIDE SEQUENCE [LARGE SCALE GENOMIC DNA]</scope>
    <source>
        <strain evidence="8">CGMCC 1.12769</strain>
    </source>
</reference>
<feature type="transmembrane region" description="Helical" evidence="6">
    <location>
        <begin position="83"/>
        <end position="101"/>
    </location>
</feature>
<evidence type="ECO:0000256" key="4">
    <source>
        <dbReference type="ARBA" id="ARBA00022989"/>
    </source>
</evidence>
<dbReference type="RefSeq" id="WP_188542000.1">
    <property type="nucleotide sequence ID" value="NZ_BMFT01000004.1"/>
</dbReference>
<keyword evidence="7" id="KW-0131">Cell cycle</keyword>
<feature type="transmembrane region" description="Helical" evidence="6">
    <location>
        <begin position="173"/>
        <end position="197"/>
    </location>
</feature>
<evidence type="ECO:0000256" key="1">
    <source>
        <dbReference type="ARBA" id="ARBA00004141"/>
    </source>
</evidence>
<dbReference type="GO" id="GO:0051301">
    <property type="term" value="P:cell division"/>
    <property type="evidence" value="ECO:0007669"/>
    <property type="project" value="UniProtKB-KW"/>
</dbReference>
<evidence type="ECO:0000256" key="5">
    <source>
        <dbReference type="ARBA" id="ARBA00023136"/>
    </source>
</evidence>
<dbReference type="InterPro" id="IPR047928">
    <property type="entry name" value="Perm_prefix_1"/>
</dbReference>
<evidence type="ECO:0000313" key="8">
    <source>
        <dbReference type="Proteomes" id="UP000659344"/>
    </source>
</evidence>
<dbReference type="Pfam" id="PF01098">
    <property type="entry name" value="FTSW_RODA_SPOVE"/>
    <property type="match status" value="1"/>
</dbReference>
<evidence type="ECO:0000256" key="2">
    <source>
        <dbReference type="ARBA" id="ARBA00022692"/>
    </source>
</evidence>
<feature type="transmembrane region" description="Helical" evidence="6">
    <location>
        <begin position="149"/>
        <end position="167"/>
    </location>
</feature>
<accession>A0ABQ1YUK6</accession>
<feature type="transmembrane region" description="Helical" evidence="6">
    <location>
        <begin position="402"/>
        <end position="423"/>
    </location>
</feature>
<protein>
    <submittedName>
        <fullName evidence="7">Cell division protein</fullName>
    </submittedName>
</protein>
<keyword evidence="4 6" id="KW-1133">Transmembrane helix</keyword>
<keyword evidence="8" id="KW-1185">Reference proteome</keyword>
<dbReference type="InterPro" id="IPR001182">
    <property type="entry name" value="FtsW/RodA"/>
</dbReference>
<feature type="transmembrane region" description="Helical" evidence="6">
    <location>
        <begin position="372"/>
        <end position="396"/>
    </location>
</feature>
<dbReference type="PANTHER" id="PTHR30474">
    <property type="entry name" value="CELL CYCLE PROTEIN"/>
    <property type="match status" value="1"/>
</dbReference>
<keyword evidence="2 6" id="KW-0812">Transmembrane</keyword>
<dbReference type="Proteomes" id="UP000659344">
    <property type="component" value="Unassembled WGS sequence"/>
</dbReference>
<dbReference type="PANTHER" id="PTHR30474:SF1">
    <property type="entry name" value="PEPTIDOGLYCAN GLYCOSYLTRANSFERASE MRDB"/>
    <property type="match status" value="1"/>
</dbReference>
<gene>
    <name evidence="7" type="ORF">GCM10008013_43670</name>
</gene>
<keyword evidence="3" id="KW-0133">Cell shape</keyword>
<organism evidence="7 8">
    <name type="scientific">Paenibacillus segetis</name>
    <dbReference type="NCBI Taxonomy" id="1325360"/>
    <lineage>
        <taxon>Bacteria</taxon>
        <taxon>Bacillati</taxon>
        <taxon>Bacillota</taxon>
        <taxon>Bacilli</taxon>
        <taxon>Bacillales</taxon>
        <taxon>Paenibacillaceae</taxon>
        <taxon>Paenibacillus</taxon>
    </lineage>
</organism>
<feature type="transmembrane region" description="Helical" evidence="6">
    <location>
        <begin position="251"/>
        <end position="273"/>
    </location>
</feature>
<name>A0ABQ1YUK6_9BACL</name>
<feature type="transmembrane region" description="Helical" evidence="6">
    <location>
        <begin position="218"/>
        <end position="245"/>
    </location>
</feature>
<keyword evidence="7" id="KW-0132">Cell division</keyword>
<evidence type="ECO:0000256" key="3">
    <source>
        <dbReference type="ARBA" id="ARBA00022960"/>
    </source>
</evidence>
<proteinExistence type="predicted"/>